<keyword evidence="1 4" id="KW-0732">Signal</keyword>
<evidence type="ECO:0000256" key="1">
    <source>
        <dbReference type="ARBA" id="ARBA00022729"/>
    </source>
</evidence>
<keyword evidence="2" id="KW-0090">Biological rhythms</keyword>
<accession>A0A6J1WQX3</accession>
<evidence type="ECO:0000256" key="2">
    <source>
        <dbReference type="ARBA" id="ARBA00023108"/>
    </source>
</evidence>
<evidence type="ECO:0000256" key="4">
    <source>
        <dbReference type="SAM" id="SignalP"/>
    </source>
</evidence>
<proteinExistence type="inferred from homology"/>
<dbReference type="GO" id="GO:0007623">
    <property type="term" value="P:circadian rhythm"/>
    <property type="evidence" value="ECO:0007669"/>
    <property type="project" value="UniProtKB-ARBA"/>
</dbReference>
<comment type="similarity">
    <text evidence="3">Belongs to the TO family.</text>
</comment>
<evidence type="ECO:0000313" key="6">
    <source>
        <dbReference type="RefSeq" id="XP_026754230.1"/>
    </source>
</evidence>
<dbReference type="RefSeq" id="XP_026754230.1">
    <property type="nucleotide sequence ID" value="XM_026898429.3"/>
</dbReference>
<dbReference type="Gene3D" id="3.15.10.30">
    <property type="entry name" value="Haemolymph juvenile hormone binding protein"/>
    <property type="match status" value="1"/>
</dbReference>
<dbReference type="SMART" id="SM00700">
    <property type="entry name" value="JHBP"/>
    <property type="match status" value="1"/>
</dbReference>
<dbReference type="FunFam" id="3.15.10.30:FF:000001">
    <property type="entry name" value="Takeout-like protein 1"/>
    <property type="match status" value="1"/>
</dbReference>
<dbReference type="InterPro" id="IPR038606">
    <property type="entry name" value="To_sf"/>
</dbReference>
<organism evidence="5 6">
    <name type="scientific">Galleria mellonella</name>
    <name type="common">Greater wax moth</name>
    <dbReference type="NCBI Taxonomy" id="7137"/>
    <lineage>
        <taxon>Eukaryota</taxon>
        <taxon>Metazoa</taxon>
        <taxon>Ecdysozoa</taxon>
        <taxon>Arthropoda</taxon>
        <taxon>Hexapoda</taxon>
        <taxon>Insecta</taxon>
        <taxon>Pterygota</taxon>
        <taxon>Neoptera</taxon>
        <taxon>Endopterygota</taxon>
        <taxon>Lepidoptera</taxon>
        <taxon>Glossata</taxon>
        <taxon>Ditrysia</taxon>
        <taxon>Pyraloidea</taxon>
        <taxon>Pyralidae</taxon>
        <taxon>Galleriinae</taxon>
        <taxon>Galleria</taxon>
    </lineage>
</organism>
<protein>
    <submittedName>
        <fullName evidence="6">Circadian clock-controlled protein daywake-like</fullName>
    </submittedName>
</protein>
<feature type="chain" id="PRO_5026891980" evidence="4">
    <location>
        <begin position="29"/>
        <end position="238"/>
    </location>
</feature>
<sequence>MFSYIICFFSVIISANCALAPFITPCHTQNDTCTLAAAQAALPYVAAGLPELGVKPLDPLHIPVIKSDQGGLTLTFTDTVITGLKNCKIDGIRHDITKPKQSVVIRCSINQAGNYKLNGRLIVLPVEGEGKYNIDIRDIVIKVTSEMSMVPGEDGKLHWHVNKWKHAYQVKTGAHFQFDNLFNGNKVLAEPVEMFMNTNWSDVMQEVAPPVVYSIVAAVMDTLEALYKIVPADELALS</sequence>
<dbReference type="GeneID" id="113514356"/>
<dbReference type="Pfam" id="PF06585">
    <property type="entry name" value="JHBP"/>
    <property type="match status" value="1"/>
</dbReference>
<dbReference type="PANTHER" id="PTHR11008">
    <property type="entry name" value="PROTEIN TAKEOUT-LIKE PROTEIN"/>
    <property type="match status" value="1"/>
</dbReference>
<dbReference type="KEGG" id="gmw:113514356"/>
<dbReference type="AlphaFoldDB" id="A0A6J1WQX3"/>
<gene>
    <name evidence="6" type="primary">LOC113514356</name>
</gene>
<dbReference type="FunCoup" id="A0A6J1WQX3">
    <property type="interactions" value="6"/>
</dbReference>
<evidence type="ECO:0000313" key="5">
    <source>
        <dbReference type="Proteomes" id="UP001652740"/>
    </source>
</evidence>
<feature type="signal peptide" evidence="4">
    <location>
        <begin position="1"/>
        <end position="28"/>
    </location>
</feature>
<dbReference type="PANTHER" id="PTHR11008:SF41">
    <property type="entry name" value="RE70318P"/>
    <property type="match status" value="1"/>
</dbReference>
<dbReference type="InParanoid" id="A0A6J1WQX3"/>
<reference evidence="6" key="1">
    <citation type="submission" date="2025-08" db="UniProtKB">
        <authorList>
            <consortium name="RefSeq"/>
        </authorList>
    </citation>
    <scope>IDENTIFICATION</scope>
    <source>
        <tissue evidence="6">Whole larvae</tissue>
    </source>
</reference>
<keyword evidence="5" id="KW-1185">Reference proteome</keyword>
<name>A0A6J1WQX3_GALME</name>
<evidence type="ECO:0000256" key="3">
    <source>
        <dbReference type="ARBA" id="ARBA00060902"/>
    </source>
</evidence>
<dbReference type="InterPro" id="IPR010562">
    <property type="entry name" value="Haemolymph_juvenile_hormone-bd"/>
</dbReference>
<dbReference type="Proteomes" id="UP001652740">
    <property type="component" value="Unplaced"/>
</dbReference>
<dbReference type="OrthoDB" id="8186595at2759"/>
<dbReference type="GO" id="GO:0005615">
    <property type="term" value="C:extracellular space"/>
    <property type="evidence" value="ECO:0007669"/>
    <property type="project" value="TreeGrafter"/>
</dbReference>